<dbReference type="PANTHER" id="PTHR31018:SF3">
    <property type="entry name" value="RECEPTOR PROTEIN-TYROSINE KINASE"/>
    <property type="match status" value="1"/>
</dbReference>
<dbReference type="eggNOG" id="COG5184">
    <property type="taxonomic scope" value="Bacteria"/>
</dbReference>
<reference evidence="5 6" key="1">
    <citation type="journal article" date="2011" name="J. Bacteriol.">
        <title>Genome sequence of the algicidal bacterium Kordia algicida OT-1.</title>
        <authorList>
            <person name="Lee H.S."/>
            <person name="Kang S.G."/>
            <person name="Kwon K.K."/>
            <person name="Lee J.H."/>
            <person name="Kim S.J."/>
        </authorList>
    </citation>
    <scope>NUCLEOTIDE SEQUENCE [LARGE SCALE GENOMIC DNA]</scope>
    <source>
        <strain evidence="5 6">OT-1</strain>
    </source>
</reference>
<dbReference type="Gene3D" id="4.10.1080.10">
    <property type="entry name" value="TSP type-3 repeat"/>
    <property type="match status" value="1"/>
</dbReference>
<organism evidence="5 6">
    <name type="scientific">Kordia algicida OT-1</name>
    <dbReference type="NCBI Taxonomy" id="391587"/>
    <lineage>
        <taxon>Bacteria</taxon>
        <taxon>Pseudomonadati</taxon>
        <taxon>Bacteroidota</taxon>
        <taxon>Flavobacteriia</taxon>
        <taxon>Flavobacteriales</taxon>
        <taxon>Flavobacteriaceae</taxon>
        <taxon>Kordia</taxon>
    </lineage>
</organism>
<evidence type="ECO:0000256" key="4">
    <source>
        <dbReference type="SAM" id="SignalP"/>
    </source>
</evidence>
<evidence type="ECO:0008006" key="7">
    <source>
        <dbReference type="Google" id="ProtNLM"/>
    </source>
</evidence>
<dbReference type="Proteomes" id="UP000002945">
    <property type="component" value="Unassembled WGS sequence"/>
</dbReference>
<keyword evidence="6" id="KW-1185">Reference proteome</keyword>
<evidence type="ECO:0000256" key="3">
    <source>
        <dbReference type="ARBA" id="ARBA00023180"/>
    </source>
</evidence>
<dbReference type="HOGENOM" id="CLU_436018_0_0_10"/>
<dbReference type="GO" id="GO:0005509">
    <property type="term" value="F:calcium ion binding"/>
    <property type="evidence" value="ECO:0007669"/>
    <property type="project" value="InterPro"/>
</dbReference>
<dbReference type="InterPro" id="IPR051648">
    <property type="entry name" value="CWI-Assembly_Regulator"/>
</dbReference>
<gene>
    <name evidence="5" type="ORF">KAOT1_21617</name>
</gene>
<comment type="caution">
    <text evidence="5">The sequence shown here is derived from an EMBL/GenBank/DDBJ whole genome shotgun (WGS) entry which is preliminary data.</text>
</comment>
<feature type="signal peptide" evidence="4">
    <location>
        <begin position="1"/>
        <end position="19"/>
    </location>
</feature>
<proteinExistence type="predicted"/>
<dbReference type="InterPro" id="IPR032675">
    <property type="entry name" value="LRR_dom_sf"/>
</dbReference>
<comment type="subcellular location">
    <subcellularLocation>
        <location evidence="1">Cell envelope</location>
    </subcellularLocation>
</comment>
<evidence type="ECO:0000256" key="1">
    <source>
        <dbReference type="ARBA" id="ARBA00004196"/>
    </source>
</evidence>
<dbReference type="InterPro" id="IPR028974">
    <property type="entry name" value="TSP_type-3_rpt"/>
</dbReference>
<dbReference type="Gene3D" id="3.80.10.10">
    <property type="entry name" value="Ribonuclease Inhibitor"/>
    <property type="match status" value="1"/>
</dbReference>
<keyword evidence="3" id="KW-0325">Glycoprotein</keyword>
<dbReference type="SUPFAM" id="SSF103647">
    <property type="entry name" value="TSP type-3 repeat"/>
    <property type="match status" value="1"/>
</dbReference>
<accession>A9DMW7</accession>
<dbReference type="STRING" id="391587.KAOT1_21617"/>
<dbReference type="EMBL" id="ABIB01000002">
    <property type="protein sequence ID" value="EDP97804.1"/>
    <property type="molecule type" value="Genomic_DNA"/>
</dbReference>
<dbReference type="SUPFAM" id="SSF52058">
    <property type="entry name" value="L domain-like"/>
    <property type="match status" value="3"/>
</dbReference>
<keyword evidence="2 4" id="KW-0732">Signal</keyword>
<evidence type="ECO:0000313" key="6">
    <source>
        <dbReference type="Proteomes" id="UP000002945"/>
    </source>
</evidence>
<evidence type="ECO:0000256" key="2">
    <source>
        <dbReference type="ARBA" id="ARBA00022729"/>
    </source>
</evidence>
<dbReference type="PANTHER" id="PTHR31018">
    <property type="entry name" value="SPORULATION-SPECIFIC PROTEIN-RELATED"/>
    <property type="match status" value="1"/>
</dbReference>
<dbReference type="GO" id="GO:0030313">
    <property type="term" value="C:cell envelope"/>
    <property type="evidence" value="ECO:0007669"/>
    <property type="project" value="UniProtKB-SubCell"/>
</dbReference>
<name>A9DMW7_9FLAO</name>
<dbReference type="eggNOG" id="COG4886">
    <property type="taxonomic scope" value="Bacteria"/>
</dbReference>
<protein>
    <recommendedName>
        <fullName evidence="7">Receptor L-domain domain-containing protein</fullName>
    </recommendedName>
</protein>
<dbReference type="AlphaFoldDB" id="A9DMW7"/>
<sequence>MKKHYLLIIFAFSLLVSYGQDCSNYPAQFTPGVYLYTQADVDSFVASSAGNCDTVSNLYIGRNTGSDITDISGLSFLTTTTGILSILNTQLTDLNGLQNLTSVGYTRGVSIGFNDNLASISQLQNLSGTISFLSLNGNPQLQSLAVFDNLLLKDSFYLANSNITSLNGVHLSSVARSFSLVSNQSLTNLSGMTILGGTPDMNISIRNNDLITSLAGLENVSSTSDVTIEGNELLNSLSGLNGLTSIDNLTIRTNPNLVSLDGFSSLANLQDASITNNIVLANANLMVLQNLGEVKIYNNPQLQNVDMPALATISNDLSIYGSVGLQSIALGTDGATSVNSLKIFSNPLLTEITGNLANEESFSSSGGILIENNPALTSLAFFENVTNYQKPIVIKTNSSLTSIDALQNLQEVGNITIDNNSALANIDGLQNLVKSNNILILNNQNITTMDNLGQRIEILGGIVIDGNQNLTNISHLSSIIRVQDNLTITNNINLSDCCPLSDFYTNGVINGSIVVNGNDTNCDSNRDILDGCGEDGVIANDNCQDVSNPDQTDTDNDGIGDACDNCPSVANNDQMDADNDGIGDVCQGQAGANVGFVGISTNTPMSKLHVEDGDVFISNINRGIIMKTASGRCFRYQPNEQGMLIGKEIECPQ</sequence>
<dbReference type="RefSeq" id="WP_007096852.1">
    <property type="nucleotide sequence ID" value="NZ_CP142125.1"/>
</dbReference>
<evidence type="ECO:0000313" key="5">
    <source>
        <dbReference type="EMBL" id="EDP97804.1"/>
    </source>
</evidence>
<feature type="chain" id="PRO_5002736657" description="Receptor L-domain domain-containing protein" evidence="4">
    <location>
        <begin position="20"/>
        <end position="653"/>
    </location>
</feature>